<dbReference type="Pfam" id="PF20054">
    <property type="entry name" value="Tc-38"/>
    <property type="match status" value="3"/>
</dbReference>
<comment type="caution">
    <text evidence="2">The sequence shown here is derived from an EMBL/GenBank/DDBJ whole genome shotgun (WGS) entry which is preliminary data.</text>
</comment>
<evidence type="ECO:0000313" key="3">
    <source>
        <dbReference type="Proteomes" id="UP000038009"/>
    </source>
</evidence>
<dbReference type="VEuPathDB" id="TriTrypDB:Lsey_0010_0420"/>
<gene>
    <name evidence="2" type="ORF">ABL78_0775</name>
</gene>
<dbReference type="InterPro" id="IPR045399">
    <property type="entry name" value="Tc-38"/>
</dbReference>
<protein>
    <recommendedName>
        <fullName evidence="1">Trypanosoma Tc-38 (p38) protein domain-containing protein</fullName>
    </recommendedName>
</protein>
<feature type="domain" description="Trypanosoma Tc-38 (p38) protein" evidence="1">
    <location>
        <begin position="208"/>
        <end position="270"/>
    </location>
</feature>
<evidence type="ECO:0000313" key="2">
    <source>
        <dbReference type="EMBL" id="KPI90130.1"/>
    </source>
</evidence>
<reference evidence="2 3" key="1">
    <citation type="journal article" date="2015" name="PLoS Pathog.">
        <title>Leptomonas seymouri: Adaptations to the Dixenous Life Cycle Analyzed by Genome Sequencing, Transcriptome Profiling and Co-infection with Leishmania donovani.</title>
        <authorList>
            <person name="Kraeva N."/>
            <person name="Butenko A."/>
            <person name="Hlavacova J."/>
            <person name="Kostygov A."/>
            <person name="Myskova J."/>
            <person name="Grybchuk D."/>
            <person name="Lestinova T."/>
            <person name="Votypka J."/>
            <person name="Volf P."/>
            <person name="Opperdoes F."/>
            <person name="Flegontov P."/>
            <person name="Lukes J."/>
            <person name="Yurchenko V."/>
        </authorList>
    </citation>
    <scope>NUCLEOTIDE SEQUENCE [LARGE SCALE GENOMIC DNA]</scope>
    <source>
        <strain evidence="2 3">ATCC 30220</strain>
    </source>
</reference>
<dbReference type="OMA" id="WVSVNEC"/>
<dbReference type="AlphaFoldDB" id="A0A0N1IBK1"/>
<organism evidence="2 3">
    <name type="scientific">Leptomonas seymouri</name>
    <dbReference type="NCBI Taxonomy" id="5684"/>
    <lineage>
        <taxon>Eukaryota</taxon>
        <taxon>Discoba</taxon>
        <taxon>Euglenozoa</taxon>
        <taxon>Kinetoplastea</taxon>
        <taxon>Metakinetoplastina</taxon>
        <taxon>Trypanosomatida</taxon>
        <taxon>Trypanosomatidae</taxon>
        <taxon>Leishmaniinae</taxon>
        <taxon>Leptomonas</taxon>
    </lineage>
</organism>
<proteinExistence type="predicted"/>
<feature type="domain" description="Trypanosoma Tc-38 (p38) protein" evidence="1">
    <location>
        <begin position="43"/>
        <end position="87"/>
    </location>
</feature>
<dbReference type="OrthoDB" id="275416at2759"/>
<feature type="domain" description="Trypanosoma Tc-38 (p38) protein" evidence="1">
    <location>
        <begin position="420"/>
        <end position="472"/>
    </location>
</feature>
<dbReference type="Proteomes" id="UP000038009">
    <property type="component" value="Unassembled WGS sequence"/>
</dbReference>
<name>A0A0N1IBK1_LEPSE</name>
<accession>A0A0N1IBK1</accession>
<sequence length="603" mass="67826">MMRRALVLLARPFQLIRPAKINPSQKKAPISAQNEVTMLATVTNAPFSKQCQATLREAARRHHYTSRYWVTQPQSSRSCNAVVLPGQKPAVIYLHVEKVIPLTSLSKKDQKRILDEHPPFFGSGVGILSERQKWKAVTAERLIRLLNAAEEERALFIDLNMVTELELSYDKKAVIDVRPASSVYVYNAQQLDDPYKGEPQKGVALNATTGKRFGQPAHDILLGVGILRGYTSPMWVGESQMKYLNLELKRHAYHQAVAVPDMTGMIVSLSYLPPAAQAQLLQELKKTRPDAFGHDTFFIYGVNGWEAMRSRMLVKYMAAMNDPQYPFHFVNLQFLRVQKPEFARWVNRALLHKFPVGASLLTKAIDEKTTVELQESRIALQGRRRKYFFADDATLRRYYNAACMKTPHLMMPSVRPIAIFNGKLIGPRDESLLRAFALKHKLSSPIWLTEGAAARLGIGIAPSHKSHFVTIGAAAAETNPEEEIAEGFYNIGDFANSEEILSLFPKSSKKVHFMLDTKWRPVLGKQRQDFLNSLKRGEPLWVSVNECLMSGFEPKPGATLLSFPSGRKRGTSGTRLYNSQFTTDPVRAIGLSSVYTRPQGLTV</sequence>
<evidence type="ECO:0000259" key="1">
    <source>
        <dbReference type="Pfam" id="PF20054"/>
    </source>
</evidence>
<keyword evidence="3" id="KW-1185">Reference proteome</keyword>
<dbReference type="EMBL" id="LJSK01000010">
    <property type="protein sequence ID" value="KPI90130.1"/>
    <property type="molecule type" value="Genomic_DNA"/>
</dbReference>